<keyword evidence="1" id="KW-0732">Signal</keyword>
<proteinExistence type="predicted"/>
<dbReference type="Proteomes" id="UP000094444">
    <property type="component" value="Unassembled WGS sequence"/>
</dbReference>
<evidence type="ECO:0000313" key="2">
    <source>
        <dbReference type="EMBL" id="POS77068.1"/>
    </source>
</evidence>
<dbReference type="OrthoDB" id="5217169at2759"/>
<gene>
    <name evidence="2" type="ORF">DHEL01_v204529</name>
</gene>
<protein>
    <recommendedName>
        <fullName evidence="4">BYS1 domain-containing protein</fullName>
    </recommendedName>
</protein>
<evidence type="ECO:0008006" key="4">
    <source>
        <dbReference type="Google" id="ProtNLM"/>
    </source>
</evidence>
<evidence type="ECO:0000256" key="1">
    <source>
        <dbReference type="SAM" id="SignalP"/>
    </source>
</evidence>
<comment type="caution">
    <text evidence="2">The sequence shown here is derived from an EMBL/GenBank/DDBJ whole genome shotgun (WGS) entry which is preliminary data.</text>
</comment>
<reference evidence="2" key="1">
    <citation type="submission" date="2017-09" db="EMBL/GenBank/DDBJ databases">
        <title>Polyketide synthases of a Diaporthe helianthi virulent isolate.</title>
        <authorList>
            <person name="Baroncelli R."/>
        </authorList>
    </citation>
    <scope>NUCLEOTIDE SEQUENCE [LARGE SCALE GENOMIC DNA]</scope>
    <source>
        <strain evidence="2">7/96</strain>
    </source>
</reference>
<accession>A0A2P5I3I9</accession>
<sequence length="148" mass="16386">MQNPFVFVIAIIANMAMAAVVSPLATRGDAPPPVAGGLVWCTNQQDKFCTVGIHDNFDTHEIDLTLVSVRPSVLGNVYASTNQVYQESKYTISWNDGSGNPHFADVLVHDVTGGTDEFWHGGDHYQEGWTFESPLPVYYEFRAFRCEA</sequence>
<keyword evidence="3" id="KW-1185">Reference proteome</keyword>
<evidence type="ECO:0000313" key="3">
    <source>
        <dbReference type="Proteomes" id="UP000094444"/>
    </source>
</evidence>
<organism evidence="2 3">
    <name type="scientific">Diaporthe helianthi</name>
    <dbReference type="NCBI Taxonomy" id="158607"/>
    <lineage>
        <taxon>Eukaryota</taxon>
        <taxon>Fungi</taxon>
        <taxon>Dikarya</taxon>
        <taxon>Ascomycota</taxon>
        <taxon>Pezizomycotina</taxon>
        <taxon>Sordariomycetes</taxon>
        <taxon>Sordariomycetidae</taxon>
        <taxon>Diaporthales</taxon>
        <taxon>Diaporthaceae</taxon>
        <taxon>Diaporthe</taxon>
    </lineage>
</organism>
<feature type="signal peptide" evidence="1">
    <location>
        <begin position="1"/>
        <end position="18"/>
    </location>
</feature>
<feature type="chain" id="PRO_5015151156" description="BYS1 domain-containing protein" evidence="1">
    <location>
        <begin position="19"/>
        <end position="148"/>
    </location>
</feature>
<dbReference type="AlphaFoldDB" id="A0A2P5I3I9"/>
<dbReference type="EMBL" id="MAVT02000303">
    <property type="protein sequence ID" value="POS77068.1"/>
    <property type="molecule type" value="Genomic_DNA"/>
</dbReference>
<name>A0A2P5I3I9_DIAHE</name>
<dbReference type="InParanoid" id="A0A2P5I3I9"/>